<evidence type="ECO:0000313" key="2">
    <source>
        <dbReference type="Proteomes" id="UP000539313"/>
    </source>
</evidence>
<keyword evidence="2" id="KW-1185">Reference proteome</keyword>
<dbReference type="AlphaFoldDB" id="A0A7W3MU44"/>
<accession>A0A7W3MU44</accession>
<evidence type="ECO:0000313" key="1">
    <source>
        <dbReference type="EMBL" id="MBA9001930.1"/>
    </source>
</evidence>
<name>A0A7W3MU44_9ACTN</name>
<comment type="caution">
    <text evidence="1">The sequence shown here is derived from an EMBL/GenBank/DDBJ whole genome shotgun (WGS) entry which is preliminary data.</text>
</comment>
<dbReference type="RefSeq" id="WP_182704103.1">
    <property type="nucleotide sequence ID" value="NZ_JACJII010000001.1"/>
</dbReference>
<reference evidence="1 2" key="1">
    <citation type="submission" date="2020-08" db="EMBL/GenBank/DDBJ databases">
        <title>Sequencing the genomes of 1000 actinobacteria strains.</title>
        <authorList>
            <person name="Klenk H.-P."/>
        </authorList>
    </citation>
    <scope>NUCLEOTIDE SEQUENCE [LARGE SCALE GENOMIC DNA]</scope>
    <source>
        <strain evidence="1 2">DSM 45823</strain>
    </source>
</reference>
<proteinExistence type="predicted"/>
<gene>
    <name evidence="1" type="ORF">HNR21_000812</name>
</gene>
<protein>
    <submittedName>
        <fullName evidence="1">Uncharacterized protein</fullName>
    </submittedName>
</protein>
<sequence length="172" mass="18705">MRSRGTVVLLAGAGVLLLVAGLIVVNAWSRAGGLPVVPLPPGATTRIPEGERYETRVDNLAQAMTHTLEGGFGRTDMTVHALPGSMAPAEAVAFIGRSLGGDWSPVPNRCRQRGHPVDVPGRRFITACRWVENVRWWPRAVEVAAFDRLDRIPPPYWPKDVTLLVVATARAR</sequence>
<organism evidence="1 2">
    <name type="scientific">Thermomonospora cellulosilytica</name>
    <dbReference type="NCBI Taxonomy" id="1411118"/>
    <lineage>
        <taxon>Bacteria</taxon>
        <taxon>Bacillati</taxon>
        <taxon>Actinomycetota</taxon>
        <taxon>Actinomycetes</taxon>
        <taxon>Streptosporangiales</taxon>
        <taxon>Thermomonosporaceae</taxon>
        <taxon>Thermomonospora</taxon>
    </lineage>
</organism>
<dbReference type="Proteomes" id="UP000539313">
    <property type="component" value="Unassembled WGS sequence"/>
</dbReference>
<dbReference type="EMBL" id="JACJII010000001">
    <property type="protein sequence ID" value="MBA9001930.1"/>
    <property type="molecule type" value="Genomic_DNA"/>
</dbReference>